<sequence length="56" mass="6156">MNTRPSSDRTRTSHSSLESSHRDASNGGKIKSLASIDHEIEHGRAILELDRAIEGQ</sequence>
<accession>A0A2N0P8W2</accession>
<evidence type="ECO:0000313" key="2">
    <source>
        <dbReference type="EMBL" id="PKC03270.1"/>
    </source>
</evidence>
<reference evidence="2 3" key="1">
    <citation type="submission" date="2016-04" db="EMBL/GenBank/DDBJ databases">
        <title>Genome analyses suggest a sexual origin of heterokaryosis in a supposedly ancient asexual fungus.</title>
        <authorList>
            <person name="Ropars J."/>
            <person name="Sedzielewska K."/>
            <person name="Noel J."/>
            <person name="Charron P."/>
            <person name="Farinelli L."/>
            <person name="Marton T."/>
            <person name="Kruger M."/>
            <person name="Pelin A."/>
            <person name="Brachmann A."/>
            <person name="Corradi N."/>
        </authorList>
    </citation>
    <scope>NUCLEOTIDE SEQUENCE [LARGE SCALE GENOMIC DNA]</scope>
    <source>
        <strain evidence="2 3">A5</strain>
    </source>
</reference>
<name>A0A2N0P8W2_9GLOM</name>
<gene>
    <name evidence="2" type="ORF">RhiirA5_424025</name>
</gene>
<feature type="compositionally biased region" description="Basic and acidic residues" evidence="1">
    <location>
        <begin position="1"/>
        <end position="11"/>
    </location>
</feature>
<protein>
    <submittedName>
        <fullName evidence="2">Uncharacterized protein</fullName>
    </submittedName>
</protein>
<evidence type="ECO:0000313" key="3">
    <source>
        <dbReference type="Proteomes" id="UP000232722"/>
    </source>
</evidence>
<feature type="region of interest" description="Disordered" evidence="1">
    <location>
        <begin position="1"/>
        <end position="36"/>
    </location>
</feature>
<comment type="caution">
    <text evidence="2">The sequence shown here is derived from an EMBL/GenBank/DDBJ whole genome shotgun (WGS) entry which is preliminary data.</text>
</comment>
<dbReference type="AlphaFoldDB" id="A0A2N0P8W2"/>
<dbReference type="Proteomes" id="UP000232722">
    <property type="component" value="Unassembled WGS sequence"/>
</dbReference>
<proteinExistence type="predicted"/>
<reference evidence="2 3" key="2">
    <citation type="submission" date="2017-09" db="EMBL/GenBank/DDBJ databases">
        <title>Extensive intraspecific genome diversity in a model arbuscular mycorrhizal fungus.</title>
        <authorList>
            <person name="Chen E.C."/>
            <person name="Morin E."/>
            <person name="Beaudet D."/>
            <person name="Noel J."/>
            <person name="Ndikumana S."/>
            <person name="Charron P."/>
            <person name="St-Onge C."/>
            <person name="Giorgi J."/>
            <person name="Grigoriev I.V."/>
            <person name="Roux C."/>
            <person name="Martin F.M."/>
            <person name="Corradi N."/>
        </authorList>
    </citation>
    <scope>NUCLEOTIDE SEQUENCE [LARGE SCALE GENOMIC DNA]</scope>
    <source>
        <strain evidence="2 3">A5</strain>
    </source>
</reference>
<dbReference type="EMBL" id="LLXJ01001217">
    <property type="protein sequence ID" value="PKC03270.1"/>
    <property type="molecule type" value="Genomic_DNA"/>
</dbReference>
<evidence type="ECO:0000256" key="1">
    <source>
        <dbReference type="SAM" id="MobiDB-lite"/>
    </source>
</evidence>
<organism evidence="2 3">
    <name type="scientific">Rhizophagus irregularis</name>
    <dbReference type="NCBI Taxonomy" id="588596"/>
    <lineage>
        <taxon>Eukaryota</taxon>
        <taxon>Fungi</taxon>
        <taxon>Fungi incertae sedis</taxon>
        <taxon>Mucoromycota</taxon>
        <taxon>Glomeromycotina</taxon>
        <taxon>Glomeromycetes</taxon>
        <taxon>Glomerales</taxon>
        <taxon>Glomeraceae</taxon>
        <taxon>Rhizophagus</taxon>
    </lineage>
</organism>